<evidence type="ECO:0000313" key="3">
    <source>
        <dbReference type="EMBL" id="GBG07269.1"/>
    </source>
</evidence>
<reference evidence="3 4" key="1">
    <citation type="submission" date="2017-08" db="EMBL/GenBank/DDBJ databases">
        <title>Substantial Increase in Enzyme Production by Combined Drug-Resistance Mutations in Paenibacillus agaridevorans.</title>
        <authorList>
            <person name="Tanaka Y."/>
            <person name="Funane K."/>
            <person name="Hosaka T."/>
            <person name="Shiwa Y."/>
            <person name="Fujita N."/>
            <person name="Miyazaki T."/>
            <person name="Yoshikawa H."/>
            <person name="Murakami K."/>
            <person name="Kasahara K."/>
            <person name="Inaoka T."/>
            <person name="Hiraga Y."/>
            <person name="Ochi K."/>
        </authorList>
    </citation>
    <scope>NUCLEOTIDE SEQUENCE [LARGE SCALE GENOMIC DNA]</scope>
    <source>
        <strain evidence="3 4">T-3040</strain>
    </source>
</reference>
<dbReference type="SUPFAM" id="SSF51556">
    <property type="entry name" value="Metallo-dependent hydrolases"/>
    <property type="match status" value="1"/>
</dbReference>
<comment type="caution">
    <text evidence="3">The sequence shown here is derived from an EMBL/GenBank/DDBJ whole genome shotgun (WGS) entry which is preliminary data.</text>
</comment>
<dbReference type="InterPro" id="IPR052350">
    <property type="entry name" value="Metallo-dep_Lactonases"/>
</dbReference>
<proteinExistence type="inferred from homology"/>
<keyword evidence="4" id="KW-1185">Reference proteome</keyword>
<name>A0A2R5ENN3_9BACL</name>
<organism evidence="3 4">
    <name type="scientific">Paenibacillus agaridevorans</name>
    <dbReference type="NCBI Taxonomy" id="171404"/>
    <lineage>
        <taxon>Bacteria</taxon>
        <taxon>Bacillati</taxon>
        <taxon>Bacillota</taxon>
        <taxon>Bacilli</taxon>
        <taxon>Bacillales</taxon>
        <taxon>Paenibacillaceae</taxon>
        <taxon>Paenibacillus</taxon>
    </lineage>
</organism>
<dbReference type="PANTHER" id="PTHR43569:SF2">
    <property type="entry name" value="AMIDOHYDROLASE-RELATED DOMAIN-CONTAINING PROTEIN"/>
    <property type="match status" value="1"/>
</dbReference>
<feature type="domain" description="Amidohydrolase-related" evidence="2">
    <location>
        <begin position="3"/>
        <end position="276"/>
    </location>
</feature>
<dbReference type="RefSeq" id="WP_108992357.1">
    <property type="nucleotide sequence ID" value="NZ_BDQX01000085.1"/>
</dbReference>
<dbReference type="GO" id="GO:0016787">
    <property type="term" value="F:hydrolase activity"/>
    <property type="evidence" value="ECO:0007669"/>
    <property type="project" value="InterPro"/>
</dbReference>
<sequence length="278" mass="32039">MRIDAHQHYWKLDRGDYYWLKPELSKLYRDFLPSDLTPILHTHNIDKTVLVQAAPTLAETEYMLALAEHDLTIAGVVGWLDLESNVFPALFQQLMTHTKFVGIRPMLHDLPDDEWILRPKVIQSLKLLAEYDFPVDFLIYSRHLPHLNKLIQQVPNLRGVVDHIGKPNIAKGEMEPWRTQIAELASGTNIYCKLSGMVTEANHMEWDYKQLSPYIQHCLDVFGTDRVMFGSDWPVCLLAASYNEVVSILEGHLSSNLNQADLSKVWGDNAIDFYRLRV</sequence>
<dbReference type="InterPro" id="IPR006680">
    <property type="entry name" value="Amidohydro-rel"/>
</dbReference>
<dbReference type="PANTHER" id="PTHR43569">
    <property type="entry name" value="AMIDOHYDROLASE"/>
    <property type="match status" value="1"/>
</dbReference>
<accession>A0A2R5ENN3</accession>
<evidence type="ECO:0000313" key="4">
    <source>
        <dbReference type="Proteomes" id="UP000245202"/>
    </source>
</evidence>
<gene>
    <name evidence="3" type="ORF">PAT3040_01817</name>
</gene>
<comment type="similarity">
    <text evidence="1">Belongs to the metallo-dependent hydrolases superfamily.</text>
</comment>
<dbReference type="AlphaFoldDB" id="A0A2R5ENN3"/>
<evidence type="ECO:0000256" key="1">
    <source>
        <dbReference type="ARBA" id="ARBA00038310"/>
    </source>
</evidence>
<dbReference type="Proteomes" id="UP000245202">
    <property type="component" value="Unassembled WGS sequence"/>
</dbReference>
<evidence type="ECO:0000259" key="2">
    <source>
        <dbReference type="Pfam" id="PF04909"/>
    </source>
</evidence>
<dbReference type="EMBL" id="BDQX01000085">
    <property type="protein sequence ID" value="GBG07269.1"/>
    <property type="molecule type" value="Genomic_DNA"/>
</dbReference>
<dbReference type="InterPro" id="IPR032466">
    <property type="entry name" value="Metal_Hydrolase"/>
</dbReference>
<dbReference type="Gene3D" id="3.20.20.140">
    <property type="entry name" value="Metal-dependent hydrolases"/>
    <property type="match status" value="1"/>
</dbReference>
<protein>
    <recommendedName>
        <fullName evidence="2">Amidohydrolase-related domain-containing protein</fullName>
    </recommendedName>
</protein>
<dbReference type="Pfam" id="PF04909">
    <property type="entry name" value="Amidohydro_2"/>
    <property type="match status" value="1"/>
</dbReference>